<dbReference type="PANTHER" id="PTHR46825">
    <property type="entry name" value="D-ALANYL-D-ALANINE-CARBOXYPEPTIDASE/ENDOPEPTIDASE AMPH"/>
    <property type="match status" value="1"/>
</dbReference>
<dbReference type="PANTHER" id="PTHR46825:SF11">
    <property type="entry name" value="PENICILLIN-BINDING PROTEIN 4"/>
    <property type="match status" value="1"/>
</dbReference>
<dbReference type="GO" id="GO:0016020">
    <property type="term" value="C:membrane"/>
    <property type="evidence" value="ECO:0007669"/>
    <property type="project" value="UniProtKB-SubCell"/>
</dbReference>
<reference evidence="4 5" key="1">
    <citation type="submission" date="2016-12" db="EMBL/GenBank/DDBJ databases">
        <title>The whole genome sequencing and assembly of Bacillus cohnii DSM 6307T strain.</title>
        <authorList>
            <person name="Lee Y.-J."/>
            <person name="Yi H."/>
            <person name="Bahn Y.-S."/>
            <person name="Kim J.F."/>
            <person name="Lee D.-W."/>
        </authorList>
    </citation>
    <scope>NUCLEOTIDE SEQUENCE [LARGE SCALE GENOMIC DNA]</scope>
    <source>
        <strain evidence="4 5">DSM 6307</strain>
    </source>
</reference>
<dbReference type="STRING" id="1314751.GCA_001591425_00530"/>
<dbReference type="EMBL" id="CP018866">
    <property type="protein sequence ID" value="AST91365.1"/>
    <property type="molecule type" value="Genomic_DNA"/>
</dbReference>
<comment type="subcellular location">
    <subcellularLocation>
        <location evidence="1">Membrane</location>
    </subcellularLocation>
</comment>
<dbReference type="InterPro" id="IPR001466">
    <property type="entry name" value="Beta-lactam-related"/>
</dbReference>
<name>A0A223KPC3_9BACI</name>
<accession>A0A223KPC3</accession>
<evidence type="ECO:0000259" key="3">
    <source>
        <dbReference type="Pfam" id="PF00144"/>
    </source>
</evidence>
<dbReference type="SUPFAM" id="SSF56601">
    <property type="entry name" value="beta-lactamase/transpeptidase-like"/>
    <property type="match status" value="1"/>
</dbReference>
<evidence type="ECO:0000313" key="5">
    <source>
        <dbReference type="Proteomes" id="UP000215224"/>
    </source>
</evidence>
<proteinExistence type="predicted"/>
<keyword evidence="2" id="KW-0472">Membrane</keyword>
<evidence type="ECO:0000256" key="1">
    <source>
        <dbReference type="ARBA" id="ARBA00004370"/>
    </source>
</evidence>
<sequence length="340" mass="38490">MIMKNLKMLIEQTCKSIDFSGVVSIQKGQEVLFQSAYGLSNRSDKINNKMDTRFGIASGCKIFTAVAISQLVEKGVLSFETRLKDCLPITFSNFDENITVHQLLTHTSGIPDYFDEAVMDDFADLWKERPMYTIERLHDFLPMFQHNEMMFTPGEKFHYNNAGYILLGLIVEQQSGLPFTEYVEKNIFVRCSMEGSGYFELHSLPAQTALGYIDNEDGTWKTNIYSIPVKGGSDGGAFITAADMVKFWQSLLRFQLLSEQLTNMLLAPHVVVEEDDCYGYGVWVSKKKNEIFKYHVMGYDPGVSFHSAFYPSNELTVVIPSNKSEGAYDVMKTIENALTS</sequence>
<evidence type="ECO:0000256" key="2">
    <source>
        <dbReference type="ARBA" id="ARBA00023136"/>
    </source>
</evidence>
<dbReference type="InterPro" id="IPR050491">
    <property type="entry name" value="AmpC-like"/>
</dbReference>
<dbReference type="AlphaFoldDB" id="A0A223KPC3"/>
<protein>
    <submittedName>
        <fullName evidence="4">Penicillin-binding protein</fullName>
    </submittedName>
</protein>
<evidence type="ECO:0000313" key="4">
    <source>
        <dbReference type="EMBL" id="AST91365.1"/>
    </source>
</evidence>
<gene>
    <name evidence="4" type="ORF">BC6307_08780</name>
</gene>
<feature type="domain" description="Beta-lactamase-related" evidence="3">
    <location>
        <begin position="21"/>
        <end position="330"/>
    </location>
</feature>
<keyword evidence="5" id="KW-1185">Reference proteome</keyword>
<organism evidence="4 5">
    <name type="scientific">Sutcliffiella cohnii</name>
    <dbReference type="NCBI Taxonomy" id="33932"/>
    <lineage>
        <taxon>Bacteria</taxon>
        <taxon>Bacillati</taxon>
        <taxon>Bacillota</taxon>
        <taxon>Bacilli</taxon>
        <taxon>Bacillales</taxon>
        <taxon>Bacillaceae</taxon>
        <taxon>Sutcliffiella</taxon>
    </lineage>
</organism>
<dbReference type="Proteomes" id="UP000215224">
    <property type="component" value="Chromosome"/>
</dbReference>
<dbReference type="KEGG" id="bcoh:BC6307_08780"/>
<dbReference type="Gene3D" id="3.40.710.10">
    <property type="entry name" value="DD-peptidase/beta-lactamase superfamily"/>
    <property type="match status" value="1"/>
</dbReference>
<dbReference type="InterPro" id="IPR012338">
    <property type="entry name" value="Beta-lactam/transpept-like"/>
</dbReference>
<dbReference type="Pfam" id="PF00144">
    <property type="entry name" value="Beta-lactamase"/>
    <property type="match status" value="1"/>
</dbReference>